<reference evidence="1 2" key="1">
    <citation type="submission" date="2018-03" db="EMBL/GenBank/DDBJ databases">
        <title>Draft genome sequence of Rohu Carp (Labeo rohita).</title>
        <authorList>
            <person name="Das P."/>
            <person name="Kushwaha B."/>
            <person name="Joshi C.G."/>
            <person name="Kumar D."/>
            <person name="Nagpure N.S."/>
            <person name="Sahoo L."/>
            <person name="Das S.P."/>
            <person name="Bit A."/>
            <person name="Patnaik S."/>
            <person name="Meher P.K."/>
            <person name="Jayasankar P."/>
            <person name="Koringa P.G."/>
            <person name="Patel N.V."/>
            <person name="Hinsu A.T."/>
            <person name="Kumar R."/>
            <person name="Pandey M."/>
            <person name="Agarwal S."/>
            <person name="Srivastava S."/>
            <person name="Singh M."/>
            <person name="Iquebal M.A."/>
            <person name="Jaiswal S."/>
            <person name="Angadi U.B."/>
            <person name="Kumar N."/>
            <person name="Raza M."/>
            <person name="Shah T.M."/>
            <person name="Rai A."/>
            <person name="Jena J.K."/>
        </authorList>
    </citation>
    <scope>NUCLEOTIDE SEQUENCE [LARGE SCALE GENOMIC DNA]</scope>
    <source>
        <strain evidence="1">DASCIFA01</strain>
        <tissue evidence="1">Testis</tissue>
    </source>
</reference>
<dbReference type="EMBL" id="QBIY01012660">
    <property type="protein sequence ID" value="RXN19730.1"/>
    <property type="molecule type" value="Genomic_DNA"/>
</dbReference>
<dbReference type="Proteomes" id="UP000290572">
    <property type="component" value="Unassembled WGS sequence"/>
</dbReference>
<protein>
    <submittedName>
        <fullName evidence="1">Uncharacterized protein</fullName>
    </submittedName>
</protein>
<dbReference type="AlphaFoldDB" id="A0A498MHX4"/>
<organism evidence="1 2">
    <name type="scientific">Labeo rohita</name>
    <name type="common">Indian major carp</name>
    <name type="synonym">Cyprinus rohita</name>
    <dbReference type="NCBI Taxonomy" id="84645"/>
    <lineage>
        <taxon>Eukaryota</taxon>
        <taxon>Metazoa</taxon>
        <taxon>Chordata</taxon>
        <taxon>Craniata</taxon>
        <taxon>Vertebrata</taxon>
        <taxon>Euteleostomi</taxon>
        <taxon>Actinopterygii</taxon>
        <taxon>Neopterygii</taxon>
        <taxon>Teleostei</taxon>
        <taxon>Ostariophysi</taxon>
        <taxon>Cypriniformes</taxon>
        <taxon>Cyprinidae</taxon>
        <taxon>Labeoninae</taxon>
        <taxon>Labeonini</taxon>
        <taxon>Labeo</taxon>
    </lineage>
</organism>
<gene>
    <name evidence="1" type="ORF">ROHU_025603</name>
</gene>
<name>A0A498MHX4_LABRO</name>
<evidence type="ECO:0000313" key="2">
    <source>
        <dbReference type="Proteomes" id="UP000290572"/>
    </source>
</evidence>
<keyword evidence="2" id="KW-1185">Reference proteome</keyword>
<proteinExistence type="predicted"/>
<evidence type="ECO:0000313" key="1">
    <source>
        <dbReference type="EMBL" id="RXN19730.1"/>
    </source>
</evidence>
<comment type="caution">
    <text evidence="1">The sequence shown here is derived from an EMBL/GenBank/DDBJ whole genome shotgun (WGS) entry which is preliminary data.</text>
</comment>
<accession>A0A498MHX4</accession>
<sequence>MPGWKKNIPACLQADQEGELPFSSDVICGSSKYKHVSIHKDNMACGFSQVLRIILQAVHNSRNDEYARLRIVLHTVCVAPVDNLSSFAQESRQYRGYKCPSAPPRHCTNITLIESFTPKPTVACEMLSQASTDDLAEGIKAGKDEM</sequence>